<dbReference type="Pfam" id="PF00831">
    <property type="entry name" value="Ribosomal_L29"/>
    <property type="match status" value="1"/>
</dbReference>
<reference evidence="6" key="1">
    <citation type="submission" date="2021-07" db="EMBL/GenBank/DDBJ databases">
        <authorList>
            <person name="Fernandez M."/>
            <person name="Pereira P."/>
            <person name="Torres Tejerizo G.A."/>
            <person name="Gonzalez P."/>
            <person name="Agostini E."/>
        </authorList>
    </citation>
    <scope>NUCLEOTIDE SEQUENCE</scope>
    <source>
        <strain evidence="6">SFC 500-1A</strain>
    </source>
</reference>
<organism evidence="6 7">
    <name type="scientific">Acinetobacter guillouiae</name>
    <name type="common">Acinetobacter genomosp. 11</name>
    <dbReference type="NCBI Taxonomy" id="106649"/>
    <lineage>
        <taxon>Bacteria</taxon>
        <taxon>Pseudomonadati</taxon>
        <taxon>Pseudomonadota</taxon>
        <taxon>Gammaproteobacteria</taxon>
        <taxon>Moraxellales</taxon>
        <taxon>Moraxellaceae</taxon>
        <taxon>Acinetobacter</taxon>
    </lineage>
</organism>
<dbReference type="GO" id="GO:0006412">
    <property type="term" value="P:translation"/>
    <property type="evidence" value="ECO:0007669"/>
    <property type="project" value="UniProtKB-UniRule"/>
</dbReference>
<dbReference type="Gene3D" id="1.10.287.310">
    <property type="match status" value="1"/>
</dbReference>
<dbReference type="EMBL" id="JAHWXT010000007">
    <property type="protein sequence ID" value="MCF0266377.1"/>
    <property type="molecule type" value="Genomic_DNA"/>
</dbReference>
<dbReference type="InterPro" id="IPR050063">
    <property type="entry name" value="Ribosomal_protein_uL29"/>
</dbReference>
<evidence type="ECO:0000256" key="4">
    <source>
        <dbReference type="ARBA" id="ARBA00035204"/>
    </source>
</evidence>
<evidence type="ECO:0000256" key="2">
    <source>
        <dbReference type="ARBA" id="ARBA00022980"/>
    </source>
</evidence>
<name>A0A077L747_ACIGI</name>
<gene>
    <name evidence="5 6" type="primary">rpmC</name>
    <name evidence="6" type="ORF">KW868_18160</name>
</gene>
<dbReference type="AlphaFoldDB" id="A0A077L747"/>
<protein>
    <recommendedName>
        <fullName evidence="4 5">Large ribosomal subunit protein uL29</fullName>
    </recommendedName>
</protein>
<dbReference type="GO" id="GO:0022625">
    <property type="term" value="C:cytosolic large ribosomal subunit"/>
    <property type="evidence" value="ECO:0007669"/>
    <property type="project" value="TreeGrafter"/>
</dbReference>
<comment type="similarity">
    <text evidence="1 5">Belongs to the universal ribosomal protein uL29 family.</text>
</comment>
<dbReference type="RefSeq" id="WP_004725696.1">
    <property type="nucleotide sequence ID" value="NZ_AP014630.1"/>
</dbReference>
<dbReference type="HAMAP" id="MF_00374">
    <property type="entry name" value="Ribosomal_uL29"/>
    <property type="match status" value="1"/>
</dbReference>
<evidence type="ECO:0000313" key="7">
    <source>
        <dbReference type="Proteomes" id="UP000887320"/>
    </source>
</evidence>
<sequence length="65" mass="7379">MKTKDLREKSVEELAALLDEQQLNQFRLRMAKATGQLGKSHEVALTRKTIARIKTLLTEKQGNAQ</sequence>
<dbReference type="InterPro" id="IPR018254">
    <property type="entry name" value="Ribosomal_uL29_CS"/>
</dbReference>
<dbReference type="NCBIfam" id="TIGR00012">
    <property type="entry name" value="L29"/>
    <property type="match status" value="1"/>
</dbReference>
<dbReference type="PROSITE" id="PS00579">
    <property type="entry name" value="RIBOSOMAL_L29"/>
    <property type="match status" value="1"/>
</dbReference>
<dbReference type="PANTHER" id="PTHR10916">
    <property type="entry name" value="60S RIBOSOMAL PROTEIN L35/50S RIBOSOMAL PROTEIN L29"/>
    <property type="match status" value="1"/>
</dbReference>
<keyword evidence="2 5" id="KW-0689">Ribosomal protein</keyword>
<dbReference type="Proteomes" id="UP000887320">
    <property type="component" value="Unassembled WGS sequence"/>
</dbReference>
<dbReference type="InterPro" id="IPR001854">
    <property type="entry name" value="Ribosomal_uL29"/>
</dbReference>
<evidence type="ECO:0000256" key="1">
    <source>
        <dbReference type="ARBA" id="ARBA00009254"/>
    </source>
</evidence>
<dbReference type="InterPro" id="IPR036049">
    <property type="entry name" value="Ribosomal_uL29_sf"/>
</dbReference>
<evidence type="ECO:0000256" key="3">
    <source>
        <dbReference type="ARBA" id="ARBA00023274"/>
    </source>
</evidence>
<evidence type="ECO:0000313" key="6">
    <source>
        <dbReference type="EMBL" id="MCF0266377.1"/>
    </source>
</evidence>
<dbReference type="CDD" id="cd00427">
    <property type="entry name" value="Ribosomal_L29_HIP"/>
    <property type="match status" value="1"/>
</dbReference>
<dbReference type="FunFam" id="1.10.287.310:FF:000001">
    <property type="entry name" value="50S ribosomal protein L29"/>
    <property type="match status" value="1"/>
</dbReference>
<dbReference type="KEGG" id="agu:AS4_39080"/>
<dbReference type="GeneID" id="67745934"/>
<evidence type="ECO:0000256" key="5">
    <source>
        <dbReference type="HAMAP-Rule" id="MF_00374"/>
    </source>
</evidence>
<dbReference type="SUPFAM" id="SSF46561">
    <property type="entry name" value="Ribosomal protein L29 (L29p)"/>
    <property type="match status" value="1"/>
</dbReference>
<dbReference type="PANTHER" id="PTHR10916:SF0">
    <property type="entry name" value="LARGE RIBOSOMAL SUBUNIT PROTEIN UL29C"/>
    <property type="match status" value="1"/>
</dbReference>
<dbReference type="STRING" id="106649.GCA_000829655_02618"/>
<comment type="caution">
    <text evidence="6">The sequence shown here is derived from an EMBL/GenBank/DDBJ whole genome shotgun (WGS) entry which is preliminary data.</text>
</comment>
<accession>A0A077L747</accession>
<proteinExistence type="inferred from homology"/>
<keyword evidence="3 5" id="KW-0687">Ribonucleoprotein</keyword>
<dbReference type="GO" id="GO:0003735">
    <property type="term" value="F:structural constituent of ribosome"/>
    <property type="evidence" value="ECO:0007669"/>
    <property type="project" value="InterPro"/>
</dbReference>